<evidence type="ECO:0000259" key="4">
    <source>
        <dbReference type="Pfam" id="PF25772"/>
    </source>
</evidence>
<keyword evidence="6" id="KW-1185">Reference proteome</keyword>
<feature type="domain" description="RRP12 N-terminal HEAT" evidence="4">
    <location>
        <begin position="96"/>
        <end position="158"/>
    </location>
</feature>
<feature type="region of interest" description="Disordered" evidence="2">
    <location>
        <begin position="826"/>
        <end position="947"/>
    </location>
</feature>
<organism evidence="5 6">
    <name type="scientific">Ambrosia artemisiifolia</name>
    <name type="common">Common ragweed</name>
    <dbReference type="NCBI Taxonomy" id="4212"/>
    <lineage>
        <taxon>Eukaryota</taxon>
        <taxon>Viridiplantae</taxon>
        <taxon>Streptophyta</taxon>
        <taxon>Embryophyta</taxon>
        <taxon>Tracheophyta</taxon>
        <taxon>Spermatophyta</taxon>
        <taxon>Magnoliopsida</taxon>
        <taxon>eudicotyledons</taxon>
        <taxon>Gunneridae</taxon>
        <taxon>Pentapetalae</taxon>
        <taxon>asterids</taxon>
        <taxon>campanulids</taxon>
        <taxon>Asterales</taxon>
        <taxon>Asteraceae</taxon>
        <taxon>Asteroideae</taxon>
        <taxon>Heliantheae alliance</taxon>
        <taxon>Heliantheae</taxon>
        <taxon>Ambrosia</taxon>
    </lineage>
</organism>
<evidence type="ECO:0000256" key="1">
    <source>
        <dbReference type="ARBA" id="ARBA00007690"/>
    </source>
</evidence>
<evidence type="ECO:0000259" key="3">
    <source>
        <dbReference type="Pfam" id="PF08161"/>
    </source>
</evidence>
<dbReference type="InterPro" id="IPR057860">
    <property type="entry name" value="HEAT_RRP12_N"/>
</dbReference>
<sequence length="947" mass="104792">KAVAKDKAAEAAEIVVKMMERECEGLPVSSVRALVKCLGVLVEFCELEDWDEVRFGFGMLFKYSVDKRPKDIKENELSCISQVVKTVDSRSVDGSKDENISKNEHLEVLHMLNLLKFLVPCLPSKVISKVVIELQMAISASFSALTRHVFDVMDEILRFLEAGSTIPDTEKIVTILSTYISKKQNPVDTIFSAAALLDTFLTKFQIGDPTKWNDHYSLIIGSIAGLLTSESTAMKASNILKEMINHHIDVEILLSSETMLADENNVESKESRLLKSLCDALLKVISAHKGIPNEHILAVISALFLKLGKSSHIYMGSVLLKLAVFMTATSGNTSDVKHLQECMGSAVIAMGPEKLLDILPISLVANDQTCSNSWLIPILKEYVAGSSLEFFIENVVPLAGSFQEESQNVKKSVSGEELQAYASGCWGLLPAFCRYPSDTHKKFQSLERLLIPCIRKDAFMLEDIAIAIQLLVKQNRSFLGAEQCDDEALKFPKLSYSKKAATKNIKALASCSEELLKAFTKVFFKVSKKKRVFVKDAIKCLTLITEPATIKKIFILSLKRLEQKVSADKVNAKRCLILDLASSVVGAASLDLIELIYNFIKQSLQEEDENIQREAYATLHKILEVHVELETTLDGENTCGFRMLNEVIVTLKDGKEESRKVAYDVLLGISSTLQKTDSTLEKGPYYEFVSMIMGYLSGSSPHIKSGAVSALSLVVYNDSKICTLMPDLVPSILELLHSKAIEVIKAVLGFLKVLVLSLQVSELQNFLSDILSGLLPWSSVSRHHFKSKVTVILEIMMRKCGSASVKSLVPAKYLDFVKDVLENRQGKTNSQETATTGTDAGLSETTTNSKPKFKSKSAGSFTKKDHSTETRKRKRDDKNRPDKPSKFSPRGNNNNTTKDVKHSGFAKSSDRPSKGGFKRKNPSFKNDTSGGKRQKQWTKGSKKNASG</sequence>
<dbReference type="PANTHER" id="PTHR48412:SF1">
    <property type="entry name" value="ARM REPEAT SUPERFAMILY PROTEIN"/>
    <property type="match status" value="1"/>
</dbReference>
<evidence type="ECO:0000313" key="6">
    <source>
        <dbReference type="Proteomes" id="UP001206925"/>
    </source>
</evidence>
<feature type="domain" description="RRP12 N-terminal HEAT" evidence="4">
    <location>
        <begin position="3"/>
        <end position="91"/>
    </location>
</feature>
<dbReference type="InterPro" id="IPR012978">
    <property type="entry name" value="HEAT_RRP12"/>
</dbReference>
<reference evidence="5" key="1">
    <citation type="submission" date="2022-06" db="EMBL/GenBank/DDBJ databases">
        <title>Uncovering the hologenomic basis of an extraordinary plant invasion.</title>
        <authorList>
            <person name="Bieker V.C."/>
            <person name="Martin M.D."/>
            <person name="Gilbert T."/>
            <person name="Hodgins K."/>
            <person name="Battlay P."/>
            <person name="Petersen B."/>
            <person name="Wilson J."/>
        </authorList>
    </citation>
    <scope>NUCLEOTIDE SEQUENCE</scope>
    <source>
        <strain evidence="5">AA19_3_7</strain>
        <tissue evidence="5">Leaf</tissue>
    </source>
</reference>
<comment type="similarity">
    <text evidence="1">Belongs to the RRP12 family.</text>
</comment>
<dbReference type="Pfam" id="PF08161">
    <property type="entry name" value="RRP12_HEAT"/>
    <property type="match status" value="1"/>
</dbReference>
<dbReference type="SUPFAM" id="SSF48371">
    <property type="entry name" value="ARM repeat"/>
    <property type="match status" value="1"/>
</dbReference>
<accession>A0AAD5CGP0</accession>
<feature type="compositionally biased region" description="Basic and acidic residues" evidence="2">
    <location>
        <begin position="898"/>
        <end position="913"/>
    </location>
</feature>
<protein>
    <recommendedName>
        <fullName evidence="7">RRP12-like protein</fullName>
    </recommendedName>
</protein>
<feature type="domain" description="RRP12 HEAT" evidence="3">
    <location>
        <begin position="229"/>
        <end position="524"/>
    </location>
</feature>
<evidence type="ECO:0000313" key="5">
    <source>
        <dbReference type="EMBL" id="KAI7740194.1"/>
    </source>
</evidence>
<feature type="compositionally biased region" description="Polar residues" evidence="2">
    <location>
        <begin position="826"/>
        <end position="850"/>
    </location>
</feature>
<dbReference type="InterPro" id="IPR016024">
    <property type="entry name" value="ARM-type_fold"/>
</dbReference>
<dbReference type="Proteomes" id="UP001206925">
    <property type="component" value="Unassembled WGS sequence"/>
</dbReference>
<dbReference type="AlphaFoldDB" id="A0AAD5CGP0"/>
<dbReference type="EMBL" id="JAMZMK010008490">
    <property type="protein sequence ID" value="KAI7740194.1"/>
    <property type="molecule type" value="Genomic_DNA"/>
</dbReference>
<feature type="compositionally biased region" description="Basic residues" evidence="2">
    <location>
        <begin position="932"/>
        <end position="947"/>
    </location>
</feature>
<evidence type="ECO:0000256" key="2">
    <source>
        <dbReference type="SAM" id="MobiDB-lite"/>
    </source>
</evidence>
<dbReference type="Pfam" id="PF25772">
    <property type="entry name" value="HEAT_RRP12_N"/>
    <property type="match status" value="2"/>
</dbReference>
<dbReference type="PANTHER" id="PTHR48412">
    <property type="entry name" value="ARM REPEAT SUPERFAMILY PROTEIN"/>
    <property type="match status" value="1"/>
</dbReference>
<name>A0AAD5CGP0_AMBAR</name>
<dbReference type="InterPro" id="IPR011989">
    <property type="entry name" value="ARM-like"/>
</dbReference>
<evidence type="ECO:0008006" key="7">
    <source>
        <dbReference type="Google" id="ProtNLM"/>
    </source>
</evidence>
<feature type="compositionally biased region" description="Basic and acidic residues" evidence="2">
    <location>
        <begin position="862"/>
        <end position="885"/>
    </location>
</feature>
<dbReference type="Gene3D" id="1.25.10.10">
    <property type="entry name" value="Leucine-rich Repeat Variant"/>
    <property type="match status" value="1"/>
</dbReference>
<feature type="non-terminal residue" evidence="5">
    <location>
        <position position="947"/>
    </location>
</feature>
<proteinExistence type="inferred from homology"/>
<gene>
    <name evidence="5" type="ORF">M8C21_031108</name>
</gene>
<comment type="caution">
    <text evidence="5">The sequence shown here is derived from an EMBL/GenBank/DDBJ whole genome shotgun (WGS) entry which is preliminary data.</text>
</comment>